<evidence type="ECO:0000256" key="1">
    <source>
        <dbReference type="SAM" id="MobiDB-lite"/>
    </source>
</evidence>
<evidence type="ECO:0000256" key="2">
    <source>
        <dbReference type="SAM" id="Phobius"/>
    </source>
</evidence>
<keyword evidence="4" id="KW-1185">Reference proteome</keyword>
<feature type="transmembrane region" description="Helical" evidence="2">
    <location>
        <begin position="12"/>
        <end position="30"/>
    </location>
</feature>
<keyword evidence="2" id="KW-0812">Transmembrane</keyword>
<dbReference type="Proteomes" id="UP000324705">
    <property type="component" value="Chromosome 1B"/>
</dbReference>
<dbReference type="OMA" id="PRCGEYV"/>
<sequence length="85" mass="9241">MKKSGRLDSINIVRLLLVVAIICAVNIGVVQGGRRFWRRPPSPQGRPAAHGVCPRCGEYVSTTASTAVDERKNSASTTPFPDLRH</sequence>
<feature type="region of interest" description="Disordered" evidence="1">
    <location>
        <begin position="64"/>
        <end position="85"/>
    </location>
</feature>
<dbReference type="AlphaFoldDB" id="A0A9R0QJ73"/>
<keyword evidence="2" id="KW-1133">Transmembrane helix</keyword>
<evidence type="ECO:0000313" key="3">
    <source>
        <dbReference type="EMBL" id="VAH12435.1"/>
    </source>
</evidence>
<keyword evidence="2" id="KW-0472">Membrane</keyword>
<organism evidence="3 4">
    <name type="scientific">Triticum turgidum subsp. durum</name>
    <name type="common">Durum wheat</name>
    <name type="synonym">Triticum durum</name>
    <dbReference type="NCBI Taxonomy" id="4567"/>
    <lineage>
        <taxon>Eukaryota</taxon>
        <taxon>Viridiplantae</taxon>
        <taxon>Streptophyta</taxon>
        <taxon>Embryophyta</taxon>
        <taxon>Tracheophyta</taxon>
        <taxon>Spermatophyta</taxon>
        <taxon>Magnoliopsida</taxon>
        <taxon>Liliopsida</taxon>
        <taxon>Poales</taxon>
        <taxon>Poaceae</taxon>
        <taxon>BOP clade</taxon>
        <taxon>Pooideae</taxon>
        <taxon>Triticodae</taxon>
        <taxon>Triticeae</taxon>
        <taxon>Triticinae</taxon>
        <taxon>Triticum</taxon>
    </lineage>
</organism>
<name>A0A9R0QJ73_TRITD</name>
<accession>A0A9R0QJ73</accession>
<protein>
    <submittedName>
        <fullName evidence="3">Uncharacterized protein</fullName>
    </submittedName>
</protein>
<gene>
    <name evidence="3" type="ORF">TRITD_1Bv1G005470</name>
</gene>
<proteinExistence type="predicted"/>
<dbReference type="Gramene" id="TRITD1Bv1G005470.1">
    <property type="protein sequence ID" value="TRITD1Bv1G005470.1"/>
    <property type="gene ID" value="TRITD1Bv1G005470"/>
</dbReference>
<reference evidence="3 4" key="1">
    <citation type="submission" date="2017-09" db="EMBL/GenBank/DDBJ databases">
        <authorList>
            <consortium name="International Durum Wheat Genome Sequencing Consortium (IDWGSC)"/>
            <person name="Milanesi L."/>
        </authorList>
    </citation>
    <scope>NUCLEOTIDE SEQUENCE [LARGE SCALE GENOMIC DNA]</scope>
    <source>
        <strain evidence="4">cv. Svevo</strain>
    </source>
</reference>
<dbReference type="EMBL" id="LT934112">
    <property type="protein sequence ID" value="VAH12435.1"/>
    <property type="molecule type" value="Genomic_DNA"/>
</dbReference>
<evidence type="ECO:0000313" key="4">
    <source>
        <dbReference type="Proteomes" id="UP000324705"/>
    </source>
</evidence>